<feature type="compositionally biased region" description="Basic and acidic residues" evidence="1">
    <location>
        <begin position="80"/>
        <end position="89"/>
    </location>
</feature>
<organism evidence="2 3">
    <name type="scientific">Arthrobotrys musiformis</name>
    <dbReference type="NCBI Taxonomy" id="47236"/>
    <lineage>
        <taxon>Eukaryota</taxon>
        <taxon>Fungi</taxon>
        <taxon>Dikarya</taxon>
        <taxon>Ascomycota</taxon>
        <taxon>Pezizomycotina</taxon>
        <taxon>Orbiliomycetes</taxon>
        <taxon>Orbiliales</taxon>
        <taxon>Orbiliaceae</taxon>
        <taxon>Arthrobotrys</taxon>
    </lineage>
</organism>
<gene>
    <name evidence="2" type="ORF">TWF481_002171</name>
</gene>
<accession>A0AAV9VUV4</accession>
<comment type="caution">
    <text evidence="2">The sequence shown here is derived from an EMBL/GenBank/DDBJ whole genome shotgun (WGS) entry which is preliminary data.</text>
</comment>
<protein>
    <submittedName>
        <fullName evidence="2">Uncharacterized protein</fullName>
    </submittedName>
</protein>
<dbReference type="EMBL" id="JAVHJL010000011">
    <property type="protein sequence ID" value="KAK6496146.1"/>
    <property type="molecule type" value="Genomic_DNA"/>
</dbReference>
<evidence type="ECO:0000256" key="1">
    <source>
        <dbReference type="SAM" id="MobiDB-lite"/>
    </source>
</evidence>
<feature type="compositionally biased region" description="Basic and acidic residues" evidence="1">
    <location>
        <begin position="112"/>
        <end position="125"/>
    </location>
</feature>
<dbReference type="Proteomes" id="UP001370758">
    <property type="component" value="Unassembled WGS sequence"/>
</dbReference>
<dbReference type="AlphaFoldDB" id="A0AAV9VUV4"/>
<reference evidence="2 3" key="1">
    <citation type="submission" date="2023-08" db="EMBL/GenBank/DDBJ databases">
        <authorList>
            <person name="Palmer J.M."/>
        </authorList>
    </citation>
    <scope>NUCLEOTIDE SEQUENCE [LARGE SCALE GENOMIC DNA]</scope>
    <source>
        <strain evidence="2 3">TWF481</strain>
    </source>
</reference>
<sequence length="134" mass="15397">MVRNYLSPKREVPPEEESSALTRGMTRRSMTTDEVLEPTSGPLTRRDMEKRELVKYQPRSASTPPSRELARIPETTVGIADKRSFHSEPDSTAPTPEGVQPKKRPPPLLLNLRREEQEPEPEKPRKGLWPFRRS</sequence>
<evidence type="ECO:0000313" key="3">
    <source>
        <dbReference type="Proteomes" id="UP001370758"/>
    </source>
</evidence>
<proteinExistence type="predicted"/>
<name>A0AAV9VUV4_9PEZI</name>
<feature type="compositionally biased region" description="Basic and acidic residues" evidence="1">
    <location>
        <begin position="44"/>
        <end position="54"/>
    </location>
</feature>
<keyword evidence="3" id="KW-1185">Reference proteome</keyword>
<feature type="region of interest" description="Disordered" evidence="1">
    <location>
        <begin position="1"/>
        <end position="134"/>
    </location>
</feature>
<evidence type="ECO:0000313" key="2">
    <source>
        <dbReference type="EMBL" id="KAK6496146.1"/>
    </source>
</evidence>